<dbReference type="GeneID" id="106051675"/>
<keyword evidence="7" id="KW-1185">Reference proteome</keyword>
<evidence type="ECO:0000313" key="7">
    <source>
        <dbReference type="Proteomes" id="UP001165740"/>
    </source>
</evidence>
<sequence>MTILLLAKVLANLQANGLDDIPKSLKTLEQLPQKFQKTMVLKELQCMNEEDVTSFCELACSTYMYLLPSAKLPRALNKVLKLLPTTYLNEINTRIEHELFKLLTQDGHSKVKSVSALLEHHSFSKTCVKKYFPEVTLLMVNALRMLESVNGAKQTIADLEYSHYVFKLLIQVEQLFQAELKDLFNPCNDLIQGNSRSEGKQWELIVVSLLKLFLQITNRDVLLLIGTAIGMSFNLALTEKNFRSIYIDLISMLTKEKSCVTFKDVDINMDMGRTENADMSNQILAVIKGLLVCGDTKVLNDDGCSLMLHVYPHVLKLCLGPVQHHYLAFQILSLWYQKFLQFPQDKKVLYNFQILQGQSQHQIEKLKFLYDSDEHVSSESKQLDCDSQKVLFSVQCPVLRSTLSCVWLNWNSPVGGVTEYVIELFSVLLRLWNSTLRDCKDNEDLCHLLLEQLVNHETQLRTKYRALALLLPYVDGLKLVQQHAEIIDELTACMKTNHMAAVATDLYKAFIEQLQLVHGENCTALWKQIWINALISGLTSEDNLQRSKTCTYWLVPTLKIIPDSHIELLNSLEEQYHSEESNSLKHLFLFGWVNVHRFLRDFSQVAFPIDSLELLHQALSCPYDDIRSEAFLVICNTMKKAEPLSEAEVSLLTFFIPNNLKTDSAPFRHNLISGVRKLLVRIRDSCLTAVNKKRTNEEFLERSVHFVDWFYKIVMMSLAPGSAYQCRRTCVDILTAILEILIYDEQDTSRKGKAQESSNKLIHFVRSKDLWNFFSEENFVIVLACLEDGAQEIQTLCYNLLDKYFHWPTESCDIKSSILPLIQHAAALLPSPRAYEAHSGKLLMSLVLKKFVLDLGLTFSLSYDDIEMHYQAELVSGSTDVQPSLAFVDMLLVHMKGSLEVVTNDLATGFKSHPIHGWTKCVTQILTDVSKCWKTDFDSGAWSSRLQEVYSLNQTILNLMLDVMAGGTTLDNCPSFADMGTALMTLISSDEDSEEGLLSISPAFQLLLSWCWLNIKESSACLGELTHVVLQHSEKCLLSVDVLHNIGQIFVKVLTTCRHRGAIEGCRDGFFIFCCSLLSSSDPYLNNIPREILNQLLVNLSDNSLSSSVTRRSAGLPIVVQTILQAAHKSRNCDLLTYSVEQLYTVACKPLPHDPSQLQDLSQSHALNILKVIFCDAMLAPMLMPLLSKMTVLVIEGFDSPSWAVRNAATQLISTLISRLLGQKNQLNSNTTLAEFGALYPELLDYLVCKLQSSLTMTLSTSLYIVFNLISKLGSTHSHQQESDLCNRLQNSVSAFISNPVYSLRNLSAKAYVVLSMCDKSDDDLAKVLIQIKDRNIPKNALHGWLLCVQNFLVSEKVSQDMFVRVIDFLLTNDWLLSYTSCLMVTRSVMDIIQFCVIHGQLNLDLVTKLWPMLNNLLKAIDSPINQLQVDGAQCFTSCLQTLLEMYSKCLSTNEVYRLQLCNTLTRSLSSTLHDVRGAALDCLDICLAKGSFISEAQIQKELLAQMFRETTAKHFVKMVDIVINLKLNNLLLQDVLNLNISIETLKSQWRENKFVTDVLFSLEGLLFGLATNGYLSDRVRQLCLWAEQVVNYSQLYVNENLRLMAAQSLCVAGENIVKFCCTCTSPSSIASVVTSLIRASILLLEDTETDVREAVARFVCHTENKTSLHYALCYPLLTSLIVRLPPSDTLLLVLLDTLFVQGQLSQSLNVTLNWRSQQLFEPELASAFSEPHRLQLWAFRTLMMITGKESLRRLLNEKLKLVLTELTKENYSIQRHAKYNGLLNSSCNAKVMSAILGIILLSQLYEHFLKTSTFKSDEGDSVCEQVRWLQQNTSLHPFLHTSWSDFKQT</sequence>
<dbReference type="Pfam" id="PF25150">
    <property type="entry name" value="TPR_Trm732"/>
    <property type="match status" value="1"/>
</dbReference>
<dbReference type="RefSeq" id="XP_055879787.1">
    <property type="nucleotide sequence ID" value="XM_056023812.1"/>
</dbReference>
<dbReference type="GO" id="GO:0005829">
    <property type="term" value="C:cytosol"/>
    <property type="evidence" value="ECO:0007669"/>
    <property type="project" value="TreeGrafter"/>
</dbReference>
<dbReference type="SUPFAM" id="SSF48371">
    <property type="entry name" value="ARM repeat"/>
    <property type="match status" value="3"/>
</dbReference>
<feature type="signal peptide" evidence="3">
    <location>
        <begin position="1"/>
        <end position="15"/>
    </location>
</feature>
<evidence type="ECO:0000313" key="8">
    <source>
        <dbReference type="RefSeq" id="XP_055879786.1"/>
    </source>
</evidence>
<keyword evidence="3" id="KW-0732">Signal</keyword>
<dbReference type="Proteomes" id="UP001165740">
    <property type="component" value="Chromosome 3"/>
</dbReference>
<dbReference type="PANTHER" id="PTHR14387">
    <property type="entry name" value="THADA/DEATH RECEPTOR INTERACTING PROTEIN"/>
    <property type="match status" value="1"/>
</dbReference>
<dbReference type="Pfam" id="PF10350">
    <property type="entry name" value="DUF2428"/>
    <property type="match status" value="1"/>
</dbReference>
<dbReference type="InterPro" id="IPR019442">
    <property type="entry name" value="THADA/TRM732_DUF2428"/>
</dbReference>
<organism evidence="7 8">
    <name type="scientific">Biomphalaria glabrata</name>
    <name type="common">Bloodfluke planorb</name>
    <name type="synonym">Freshwater snail</name>
    <dbReference type="NCBI Taxonomy" id="6526"/>
    <lineage>
        <taxon>Eukaryota</taxon>
        <taxon>Metazoa</taxon>
        <taxon>Spiralia</taxon>
        <taxon>Lophotrochozoa</taxon>
        <taxon>Mollusca</taxon>
        <taxon>Gastropoda</taxon>
        <taxon>Heterobranchia</taxon>
        <taxon>Euthyneura</taxon>
        <taxon>Panpulmonata</taxon>
        <taxon>Hygrophila</taxon>
        <taxon>Lymnaeoidea</taxon>
        <taxon>Planorbidae</taxon>
        <taxon>Biomphalaria</taxon>
    </lineage>
</organism>
<dbReference type="InterPro" id="IPR056843">
    <property type="entry name" value="THADA-like_TPR"/>
</dbReference>
<feature type="domain" description="DUF2428" evidence="4">
    <location>
        <begin position="947"/>
        <end position="1204"/>
    </location>
</feature>
<proteinExistence type="inferred from homology"/>
<dbReference type="InterPro" id="IPR016024">
    <property type="entry name" value="ARM-type_fold"/>
</dbReference>
<evidence type="ECO:0000256" key="2">
    <source>
        <dbReference type="ARBA" id="ARBA00022694"/>
    </source>
</evidence>
<accession>A0A9W2ZXK9</accession>
<dbReference type="RefSeq" id="XP_055879786.1">
    <property type="nucleotide sequence ID" value="XM_056023811.1"/>
</dbReference>
<evidence type="ECO:0000313" key="9">
    <source>
        <dbReference type="RefSeq" id="XP_055879787.1"/>
    </source>
</evidence>
<dbReference type="GO" id="GO:0030488">
    <property type="term" value="P:tRNA methylation"/>
    <property type="evidence" value="ECO:0007669"/>
    <property type="project" value="TreeGrafter"/>
</dbReference>
<evidence type="ECO:0000259" key="5">
    <source>
        <dbReference type="Pfam" id="PF25150"/>
    </source>
</evidence>
<dbReference type="PANTHER" id="PTHR14387:SF0">
    <property type="entry name" value="DUF2428 DOMAIN-CONTAINING PROTEIN"/>
    <property type="match status" value="1"/>
</dbReference>
<evidence type="ECO:0000259" key="4">
    <source>
        <dbReference type="Pfam" id="PF10350"/>
    </source>
</evidence>
<feature type="chain" id="PRO_5044702689" evidence="3">
    <location>
        <begin position="16"/>
        <end position="1850"/>
    </location>
</feature>
<evidence type="ECO:0000256" key="1">
    <source>
        <dbReference type="ARBA" id="ARBA00010409"/>
    </source>
</evidence>
<protein>
    <submittedName>
        <fullName evidence="8 9">Thyroid adenoma-associated protein homolog</fullName>
    </submittedName>
</protein>
<dbReference type="OMA" id="RSPCWAM"/>
<name>A0A9W2ZXK9_BIOGL</name>
<reference evidence="8 9" key="1">
    <citation type="submission" date="2025-04" db="UniProtKB">
        <authorList>
            <consortium name="RefSeq"/>
        </authorList>
    </citation>
    <scope>IDENTIFICATION</scope>
</reference>
<feature type="domain" description="tRNA (32-2'-O)-methyltransferase regulator THADA-like TPR repeats region" evidence="5">
    <location>
        <begin position="526"/>
        <end position="748"/>
    </location>
</feature>
<dbReference type="InterPro" id="IPR051954">
    <property type="entry name" value="tRNA_methyltransferase_THADA"/>
</dbReference>
<evidence type="ECO:0000256" key="3">
    <source>
        <dbReference type="SAM" id="SignalP"/>
    </source>
</evidence>
<gene>
    <name evidence="8 9" type="primary">LOC106051675</name>
</gene>
<feature type="domain" description="tRNA (32-2'-O)-methyltransferase regulator THADA-like C-terminal TPR repeats region" evidence="6">
    <location>
        <begin position="1206"/>
        <end position="1351"/>
    </location>
</feature>
<evidence type="ECO:0000259" key="6">
    <source>
        <dbReference type="Pfam" id="PF25151"/>
    </source>
</evidence>
<dbReference type="OrthoDB" id="73997at2759"/>
<keyword evidence="2" id="KW-0819">tRNA processing</keyword>
<dbReference type="Pfam" id="PF25151">
    <property type="entry name" value="TPR_Trm732_C"/>
    <property type="match status" value="1"/>
</dbReference>
<comment type="similarity">
    <text evidence="1">Belongs to the THADA family.</text>
</comment>
<dbReference type="InterPro" id="IPR056842">
    <property type="entry name" value="THADA-like_TPR_C"/>
</dbReference>